<dbReference type="Pfam" id="PF13562">
    <property type="entry name" value="NTP_transf_4"/>
    <property type="match status" value="1"/>
</dbReference>
<dbReference type="GO" id="GO:0016746">
    <property type="term" value="F:acyltransferase activity"/>
    <property type="evidence" value="ECO:0007669"/>
    <property type="project" value="UniProtKB-KW"/>
</dbReference>
<dbReference type="InterPro" id="IPR011004">
    <property type="entry name" value="Trimer_LpxA-like_sf"/>
</dbReference>
<keyword evidence="1" id="KW-0808">Transferase</keyword>
<evidence type="ECO:0000256" key="2">
    <source>
        <dbReference type="ARBA" id="ARBA00023315"/>
    </source>
</evidence>
<evidence type="ECO:0000313" key="3">
    <source>
        <dbReference type="EMBL" id="TWT42980.1"/>
    </source>
</evidence>
<sequence>MFSEFPTEFLNSCRPILEQIGLIENEMRLTALTEMAESMNASNWNIVFFEDSLAPQFFPVSLLRPVFELVCGHGSLRERLRRRFPKLEWGAIVRPELRETYLETFPDCKIDNLNSLPEAPTLFINGRWLGDPRILENVDEETSGWIDDELAWSVFSPEDLQRLSGPSPSDQVLAIAKSKRAVPTTGEMIRYPWDLIHFNPQMLSLDFELRQRDNGQSSFDRSGLVGPSEQLYIATGAEIDPFVVFDTRHGPIWIESGAKLQAFTRIEGPAYVGRETQTFRANIREGTTIGPVCRVGGELEESILHGFANKYHDGFLGHSYVCPWVNLGALTTNSDLKNDYSDVSVPLIGERILSESNKVGCFIGDHTKTAIGSFFNTGSSIGVMSMVLPAGELQPKFVPSFSRVWHGQIEELPNGIDSAIQTAEIAMDRRKQQLTPAMRKLLEHTFEITQPHRDSALHRQSQRR</sequence>
<organism evidence="3 4">
    <name type="scientific">Thalassoglobus neptunius</name>
    <dbReference type="NCBI Taxonomy" id="1938619"/>
    <lineage>
        <taxon>Bacteria</taxon>
        <taxon>Pseudomonadati</taxon>
        <taxon>Planctomycetota</taxon>
        <taxon>Planctomycetia</taxon>
        <taxon>Planctomycetales</taxon>
        <taxon>Planctomycetaceae</taxon>
        <taxon>Thalassoglobus</taxon>
    </lineage>
</organism>
<dbReference type="SUPFAM" id="SSF51161">
    <property type="entry name" value="Trimeric LpxA-like enzymes"/>
    <property type="match status" value="1"/>
</dbReference>
<gene>
    <name evidence="3" type="ORF">KOR42_45800</name>
</gene>
<comment type="caution">
    <text evidence="3">The sequence shown here is derived from an EMBL/GenBank/DDBJ whole genome shotgun (WGS) entry which is preliminary data.</text>
</comment>
<evidence type="ECO:0000256" key="1">
    <source>
        <dbReference type="ARBA" id="ARBA00022679"/>
    </source>
</evidence>
<dbReference type="NCBIfam" id="TIGR03991">
    <property type="entry name" value="alt_bact_glmU"/>
    <property type="match status" value="1"/>
</dbReference>
<evidence type="ECO:0008006" key="5">
    <source>
        <dbReference type="Google" id="ProtNLM"/>
    </source>
</evidence>
<proteinExistence type="predicted"/>
<dbReference type="Proteomes" id="UP000317243">
    <property type="component" value="Unassembled WGS sequence"/>
</dbReference>
<evidence type="ECO:0000313" key="4">
    <source>
        <dbReference type="Proteomes" id="UP000317243"/>
    </source>
</evidence>
<dbReference type="AlphaFoldDB" id="A0A5C5VX50"/>
<name>A0A5C5VX50_9PLAN</name>
<keyword evidence="2" id="KW-0012">Acyltransferase</keyword>
<dbReference type="InterPro" id="IPR050065">
    <property type="entry name" value="GlmU-like"/>
</dbReference>
<reference evidence="3 4" key="1">
    <citation type="submission" date="2019-02" db="EMBL/GenBank/DDBJ databases">
        <title>Deep-cultivation of Planctomycetes and their phenomic and genomic characterization uncovers novel biology.</title>
        <authorList>
            <person name="Wiegand S."/>
            <person name="Jogler M."/>
            <person name="Boedeker C."/>
            <person name="Pinto D."/>
            <person name="Vollmers J."/>
            <person name="Rivas-Marin E."/>
            <person name="Kohn T."/>
            <person name="Peeters S.H."/>
            <person name="Heuer A."/>
            <person name="Rast P."/>
            <person name="Oberbeckmann S."/>
            <person name="Bunk B."/>
            <person name="Jeske O."/>
            <person name="Meyerdierks A."/>
            <person name="Storesund J.E."/>
            <person name="Kallscheuer N."/>
            <person name="Luecker S."/>
            <person name="Lage O.M."/>
            <person name="Pohl T."/>
            <person name="Merkel B.J."/>
            <person name="Hornburger P."/>
            <person name="Mueller R.-W."/>
            <person name="Bruemmer F."/>
            <person name="Labrenz M."/>
            <person name="Spormann A.M."/>
            <person name="Op Den Camp H."/>
            <person name="Overmann J."/>
            <person name="Amann R."/>
            <person name="Jetten M.S.M."/>
            <person name="Mascher T."/>
            <person name="Medema M.H."/>
            <person name="Devos D.P."/>
            <person name="Kaster A.-K."/>
            <person name="Ovreas L."/>
            <person name="Rohde M."/>
            <person name="Galperin M.Y."/>
            <person name="Jogler C."/>
        </authorList>
    </citation>
    <scope>NUCLEOTIDE SEQUENCE [LARGE SCALE GENOMIC DNA]</scope>
    <source>
        <strain evidence="3 4">KOR42</strain>
    </source>
</reference>
<dbReference type="InterPro" id="IPR023917">
    <property type="entry name" value="Bifunctiontional_GlmU_bac-type"/>
</dbReference>
<dbReference type="Gene3D" id="2.160.10.10">
    <property type="entry name" value="Hexapeptide repeat proteins"/>
    <property type="match status" value="1"/>
</dbReference>
<protein>
    <recommendedName>
        <fullName evidence="5">Bacterial transferase hexapeptide (Six repeats)</fullName>
    </recommendedName>
</protein>
<dbReference type="PANTHER" id="PTHR43584">
    <property type="entry name" value="NUCLEOTIDYL TRANSFERASE"/>
    <property type="match status" value="1"/>
</dbReference>
<accession>A0A5C5VX50</accession>
<dbReference type="PANTHER" id="PTHR43584:SF9">
    <property type="entry name" value="TRANSFERASE HEXAPEPTIDE REPEAT CONTAINING PROTEIN"/>
    <property type="match status" value="1"/>
</dbReference>
<dbReference type="EMBL" id="SIHI01000036">
    <property type="protein sequence ID" value="TWT42980.1"/>
    <property type="molecule type" value="Genomic_DNA"/>
</dbReference>
<keyword evidence="4" id="KW-1185">Reference proteome</keyword>
<dbReference type="GO" id="GO:0016779">
    <property type="term" value="F:nucleotidyltransferase activity"/>
    <property type="evidence" value="ECO:0007669"/>
    <property type="project" value="UniProtKB-ARBA"/>
</dbReference>